<comment type="caution">
    <text evidence="2">The sequence shown here is derived from an EMBL/GenBank/DDBJ whole genome shotgun (WGS) entry which is preliminary data.</text>
</comment>
<feature type="signal peptide" evidence="1">
    <location>
        <begin position="1"/>
        <end position="19"/>
    </location>
</feature>
<feature type="chain" id="PRO_5022769698" evidence="1">
    <location>
        <begin position="20"/>
        <end position="244"/>
    </location>
</feature>
<keyword evidence="3" id="KW-1185">Reference proteome</keyword>
<dbReference type="RefSeq" id="WP_197526663.1">
    <property type="nucleotide sequence ID" value="NZ_SJPR01000005.1"/>
</dbReference>
<dbReference type="AlphaFoldDB" id="A0A5C6A7Y6"/>
<evidence type="ECO:0000313" key="3">
    <source>
        <dbReference type="Proteomes" id="UP000317421"/>
    </source>
</evidence>
<keyword evidence="1" id="KW-0732">Signal</keyword>
<dbReference type="Proteomes" id="UP000317421">
    <property type="component" value="Unassembled WGS sequence"/>
</dbReference>
<dbReference type="EMBL" id="SJPR01000005">
    <property type="protein sequence ID" value="TWT95408.1"/>
    <property type="molecule type" value="Genomic_DNA"/>
</dbReference>
<evidence type="ECO:0000256" key="1">
    <source>
        <dbReference type="SAM" id="SignalP"/>
    </source>
</evidence>
<protein>
    <submittedName>
        <fullName evidence="2">Uncharacterized protein</fullName>
    </submittedName>
</protein>
<accession>A0A5C6A7Y6</accession>
<name>A0A5C6A7Y6_9BACT</name>
<sequence precursor="true">MTLLLSTGTLLLCPTPGAAQGTNCVCRLNPVANYGSYFLYKVERRATCESPEGQGDCSPPSYSYVTGAPGLPAQSCSLGECQPNAYSRPAPATGEPEEADPPTPIWSITAPYAADFALHTLSNSNPAYFALFPSGERPATAVVQDFTLRGVIDGRDAYVRAFRADITVHFSAEGGESEPLTLAVASGMEFLDADPADNVVLAADATQPAVEGQPYCRRFAHRFAGDREPTEVVALLVSPDQPVE</sequence>
<gene>
    <name evidence="2" type="ORF">Pla108_35560</name>
</gene>
<reference evidence="2 3" key="1">
    <citation type="submission" date="2019-02" db="EMBL/GenBank/DDBJ databases">
        <title>Deep-cultivation of Planctomycetes and their phenomic and genomic characterization uncovers novel biology.</title>
        <authorList>
            <person name="Wiegand S."/>
            <person name="Jogler M."/>
            <person name="Boedeker C."/>
            <person name="Pinto D."/>
            <person name="Vollmers J."/>
            <person name="Rivas-Marin E."/>
            <person name="Kohn T."/>
            <person name="Peeters S.H."/>
            <person name="Heuer A."/>
            <person name="Rast P."/>
            <person name="Oberbeckmann S."/>
            <person name="Bunk B."/>
            <person name="Jeske O."/>
            <person name="Meyerdierks A."/>
            <person name="Storesund J.E."/>
            <person name="Kallscheuer N."/>
            <person name="Luecker S."/>
            <person name="Lage O.M."/>
            <person name="Pohl T."/>
            <person name="Merkel B.J."/>
            <person name="Hornburger P."/>
            <person name="Mueller R.-W."/>
            <person name="Bruemmer F."/>
            <person name="Labrenz M."/>
            <person name="Spormann A.M."/>
            <person name="Op Den Camp H."/>
            <person name="Overmann J."/>
            <person name="Amann R."/>
            <person name="Jetten M.S.M."/>
            <person name="Mascher T."/>
            <person name="Medema M.H."/>
            <person name="Devos D.P."/>
            <person name="Kaster A.-K."/>
            <person name="Ovreas L."/>
            <person name="Rohde M."/>
            <person name="Galperin M.Y."/>
            <person name="Jogler C."/>
        </authorList>
    </citation>
    <scope>NUCLEOTIDE SEQUENCE [LARGE SCALE GENOMIC DNA]</scope>
    <source>
        <strain evidence="2 3">Pla108</strain>
    </source>
</reference>
<proteinExistence type="predicted"/>
<evidence type="ECO:0000313" key="2">
    <source>
        <dbReference type="EMBL" id="TWT95408.1"/>
    </source>
</evidence>
<organism evidence="2 3">
    <name type="scientific">Botrimarina colliarenosi</name>
    <dbReference type="NCBI Taxonomy" id="2528001"/>
    <lineage>
        <taxon>Bacteria</taxon>
        <taxon>Pseudomonadati</taxon>
        <taxon>Planctomycetota</taxon>
        <taxon>Planctomycetia</taxon>
        <taxon>Pirellulales</taxon>
        <taxon>Lacipirellulaceae</taxon>
        <taxon>Botrimarina</taxon>
    </lineage>
</organism>